<feature type="domain" description="SH3b" evidence="5">
    <location>
        <begin position="355"/>
        <end position="421"/>
    </location>
</feature>
<evidence type="ECO:0000256" key="4">
    <source>
        <dbReference type="SAM" id="SignalP"/>
    </source>
</evidence>
<dbReference type="PANTHER" id="PTHR30404">
    <property type="entry name" value="N-ACETYLMURAMOYL-L-ALANINE AMIDASE"/>
    <property type="match status" value="1"/>
</dbReference>
<evidence type="ECO:0000313" key="6">
    <source>
        <dbReference type="EMBL" id="MDQ0227167.1"/>
    </source>
</evidence>
<keyword evidence="4" id="KW-0732">Signal</keyword>
<keyword evidence="7" id="KW-1185">Reference proteome</keyword>
<dbReference type="InterPro" id="IPR002508">
    <property type="entry name" value="MurNAc-LAA_cat"/>
</dbReference>
<feature type="signal peptide" evidence="4">
    <location>
        <begin position="1"/>
        <end position="23"/>
    </location>
</feature>
<evidence type="ECO:0000256" key="2">
    <source>
        <dbReference type="ARBA" id="ARBA00022801"/>
    </source>
</evidence>
<protein>
    <submittedName>
        <fullName evidence="6">N-acetylmuramoyl-L-alanine amidase</fullName>
    </submittedName>
</protein>
<keyword evidence="3" id="KW-0961">Cell wall biogenesis/degradation</keyword>
<dbReference type="EMBL" id="JAUSTZ010000008">
    <property type="protein sequence ID" value="MDQ0227167.1"/>
    <property type="molecule type" value="Genomic_DNA"/>
</dbReference>
<keyword evidence="1" id="KW-0728">SH3 domain</keyword>
<keyword evidence="2" id="KW-0378">Hydrolase</keyword>
<evidence type="ECO:0000313" key="7">
    <source>
        <dbReference type="Proteomes" id="UP001232245"/>
    </source>
</evidence>
<sequence length="615" mass="68673">MKKVFVSLLAVLLLISVGFNPNASFMQKAEATAVYFDYYAKEPVSFYGGRSTATKRYGSIAEDAIVKVKKGSVINGWSEISYKGRAYYVQHDKLSNRAPVYFTYYAVKDFTLYNERHTGTPKVKVPKDAVVKVKQGSVINGWSRIEYNGIKGYAPYSNITKEAAVYFDYYPKEPISYYAGRGTNTKRYGSIAEDTPIKVRKGSVINGWSEILYRGNDYYVQHDKLSNKPPVYFTYYAIQNFTLYNERHTGTPKLSVPSGAVVKVKQGSVINGWSRIEYNGVKGYAPYSYISSQKPGYFVYYANKKTNIYTSASTSSSVKKVISKNEPIKIVKGGINNGWATIADGGGFVLSSDIVNKAFYYARESLAMREYGNINAKQLATIPKGTEVDIINRDQLYEDWVRVRYNGKIGYVSSNYLTLELVAKETPLNKTIVIDPGHGGHDPGAVGNGLQEKDVTLSVGKIVAEKLKQMGYDVHMTRTEDIFLALNERTDFAYSLSPGAFVSLHMNSFSDSNVNGTETYSSGEGTSLTEKEKEESAKLASFIQERLLDAIDTNDRGTKEAEFYVIDKNYTRSVLVEMGFISNPDDANIFKTESGKDKTATAIAQGINDFYNWKN</sequence>
<dbReference type="SMART" id="SM00287">
    <property type="entry name" value="SH3b"/>
    <property type="match status" value="5"/>
</dbReference>
<comment type="caution">
    <text evidence="6">The sequence shown here is derived from an EMBL/GenBank/DDBJ whole genome shotgun (WGS) entry which is preliminary data.</text>
</comment>
<dbReference type="InterPro" id="IPR003646">
    <property type="entry name" value="SH3-like_bac-type"/>
</dbReference>
<dbReference type="Pfam" id="PF08239">
    <property type="entry name" value="SH3_3"/>
    <property type="match status" value="1"/>
</dbReference>
<reference evidence="6 7" key="1">
    <citation type="submission" date="2023-07" db="EMBL/GenBank/DDBJ databases">
        <title>Genomic Encyclopedia of Type Strains, Phase IV (KMG-IV): sequencing the most valuable type-strain genomes for metagenomic binning, comparative biology and taxonomic classification.</title>
        <authorList>
            <person name="Goeker M."/>
        </authorList>
    </citation>
    <scope>NUCLEOTIDE SEQUENCE [LARGE SCALE GENOMIC DNA]</scope>
    <source>
        <strain evidence="6 7">DSM 17723</strain>
    </source>
</reference>
<feature type="chain" id="PRO_5046352588" evidence="4">
    <location>
        <begin position="24"/>
        <end position="615"/>
    </location>
</feature>
<accession>A0ABT9Z5R7</accession>
<dbReference type="Gene3D" id="3.40.630.40">
    <property type="entry name" value="Zn-dependent exopeptidases"/>
    <property type="match status" value="1"/>
</dbReference>
<dbReference type="SMART" id="SM00326">
    <property type="entry name" value="SH3"/>
    <property type="match status" value="3"/>
</dbReference>
<evidence type="ECO:0000259" key="5">
    <source>
        <dbReference type="PROSITE" id="PS51781"/>
    </source>
</evidence>
<dbReference type="SUPFAM" id="SSF50044">
    <property type="entry name" value="SH3-domain"/>
    <property type="match status" value="2"/>
</dbReference>
<dbReference type="SMART" id="SM00646">
    <property type="entry name" value="Ami_3"/>
    <property type="match status" value="1"/>
</dbReference>
<dbReference type="InterPro" id="IPR001452">
    <property type="entry name" value="SH3_domain"/>
</dbReference>
<dbReference type="CDD" id="cd02696">
    <property type="entry name" value="MurNAc-LAA"/>
    <property type="match status" value="1"/>
</dbReference>
<organism evidence="6 7">
    <name type="scientific">Metabacillus niabensis</name>
    <dbReference type="NCBI Taxonomy" id="324854"/>
    <lineage>
        <taxon>Bacteria</taxon>
        <taxon>Bacillati</taxon>
        <taxon>Bacillota</taxon>
        <taxon>Bacilli</taxon>
        <taxon>Bacillales</taxon>
        <taxon>Bacillaceae</taxon>
        <taxon>Metabacillus</taxon>
    </lineage>
</organism>
<dbReference type="InterPro" id="IPR050695">
    <property type="entry name" value="N-acetylmuramoyl_amidase_3"/>
</dbReference>
<dbReference type="InterPro" id="IPR036028">
    <property type="entry name" value="SH3-like_dom_sf"/>
</dbReference>
<dbReference type="PROSITE" id="PS51781">
    <property type="entry name" value="SH3B"/>
    <property type="match status" value="1"/>
</dbReference>
<dbReference type="PANTHER" id="PTHR30404:SF0">
    <property type="entry name" value="N-ACETYLMURAMOYL-L-ALANINE AMIDASE AMIC"/>
    <property type="match status" value="1"/>
</dbReference>
<evidence type="ECO:0000256" key="3">
    <source>
        <dbReference type="ARBA" id="ARBA00023316"/>
    </source>
</evidence>
<gene>
    <name evidence="6" type="ORF">J2S02_003512</name>
</gene>
<dbReference type="Proteomes" id="UP001232245">
    <property type="component" value="Unassembled WGS sequence"/>
</dbReference>
<dbReference type="SUPFAM" id="SSF53187">
    <property type="entry name" value="Zn-dependent exopeptidases"/>
    <property type="match status" value="1"/>
</dbReference>
<evidence type="ECO:0000256" key="1">
    <source>
        <dbReference type="ARBA" id="ARBA00022443"/>
    </source>
</evidence>
<dbReference type="Gene3D" id="2.30.30.40">
    <property type="entry name" value="SH3 Domains"/>
    <property type="match status" value="1"/>
</dbReference>
<dbReference type="RefSeq" id="WP_307190778.1">
    <property type="nucleotide sequence ID" value="NZ_JAUSTZ010000008.1"/>
</dbReference>
<proteinExistence type="predicted"/>
<dbReference type="Pfam" id="PF01520">
    <property type="entry name" value="Amidase_3"/>
    <property type="match status" value="1"/>
</dbReference>
<name>A0ABT9Z5R7_9BACI</name>